<evidence type="ECO:0000313" key="1">
    <source>
        <dbReference type="EMBL" id="KAJ0008308.1"/>
    </source>
</evidence>
<accession>A0ACC0X3S8</accession>
<dbReference type="Proteomes" id="UP001163603">
    <property type="component" value="Chromosome 15"/>
</dbReference>
<protein>
    <submittedName>
        <fullName evidence="1">Uncharacterized protein</fullName>
    </submittedName>
</protein>
<sequence length="477" mass="53496">MQNKGKTEMEIKAQEAAAQNDTQMLYEASMRGSVATLNTLIQKDPFILHKISLSAFTETPLHISALLGHVEFTKAIVSQKPQLVTELDSFKRSPLHLAAAEGHREIVKELLLANKEVGLVADQEGRIPLHLAAMRGRVEVIQELISAKAESILVQIHGETVLHLCVRYNHLGALKVLVASVEDEEFLNSQNLEGNTILKVSSILQQYETTRYLLSLPKIRVDANSLIKNGFAAFDGSCRNGTTESNLQKNPITETITKAQTTQSPPKPKPITSFLKWRKFMKYKSDHHETTRGNLMVVATLIATISFQIATNPPGGYWQADTTNQKDQTCPKGVICRAGTSMHAYTHETEYDGLIISSTFSFSVSLNIILWLISGVPLRNRVSVGILLLGMWATLLFVAAAYYWSIRLVKPHDEIFDVIDQWYPWLWLVLFVAIIFIHIIRFCRWVVVKLFMGVIYGAECCCCKNKQQSDQPLMVSV</sequence>
<dbReference type="EMBL" id="CM047750">
    <property type="protein sequence ID" value="KAJ0008308.1"/>
    <property type="molecule type" value="Genomic_DNA"/>
</dbReference>
<name>A0ACC0X3S8_9ROSI</name>
<keyword evidence="2" id="KW-1185">Reference proteome</keyword>
<gene>
    <name evidence="1" type="ORF">Pint_29045</name>
</gene>
<organism evidence="1 2">
    <name type="scientific">Pistacia integerrima</name>
    <dbReference type="NCBI Taxonomy" id="434235"/>
    <lineage>
        <taxon>Eukaryota</taxon>
        <taxon>Viridiplantae</taxon>
        <taxon>Streptophyta</taxon>
        <taxon>Embryophyta</taxon>
        <taxon>Tracheophyta</taxon>
        <taxon>Spermatophyta</taxon>
        <taxon>Magnoliopsida</taxon>
        <taxon>eudicotyledons</taxon>
        <taxon>Gunneridae</taxon>
        <taxon>Pentapetalae</taxon>
        <taxon>rosids</taxon>
        <taxon>malvids</taxon>
        <taxon>Sapindales</taxon>
        <taxon>Anacardiaceae</taxon>
        <taxon>Pistacia</taxon>
    </lineage>
</organism>
<evidence type="ECO:0000313" key="2">
    <source>
        <dbReference type="Proteomes" id="UP001163603"/>
    </source>
</evidence>
<proteinExistence type="predicted"/>
<comment type="caution">
    <text evidence="1">The sequence shown here is derived from an EMBL/GenBank/DDBJ whole genome shotgun (WGS) entry which is preliminary data.</text>
</comment>
<reference evidence="2" key="1">
    <citation type="journal article" date="2023" name="G3 (Bethesda)">
        <title>Genome assembly and association tests identify interacting loci associated with vigor, precocity, and sex in interspecific pistachio rootstocks.</title>
        <authorList>
            <person name="Palmer W."/>
            <person name="Jacygrad E."/>
            <person name="Sagayaradj S."/>
            <person name="Cavanaugh K."/>
            <person name="Han R."/>
            <person name="Bertier L."/>
            <person name="Beede B."/>
            <person name="Kafkas S."/>
            <person name="Golino D."/>
            <person name="Preece J."/>
            <person name="Michelmore R."/>
        </authorList>
    </citation>
    <scope>NUCLEOTIDE SEQUENCE [LARGE SCALE GENOMIC DNA]</scope>
</reference>